<feature type="compositionally biased region" description="Basic and acidic residues" evidence="3">
    <location>
        <begin position="1"/>
        <end position="20"/>
    </location>
</feature>
<dbReference type="InterPro" id="IPR034228">
    <property type="entry name" value="Nop6_RRM"/>
</dbReference>
<feature type="compositionally biased region" description="Basic and acidic residues" evidence="3">
    <location>
        <begin position="88"/>
        <end position="98"/>
    </location>
</feature>
<feature type="compositionally biased region" description="Basic residues" evidence="3">
    <location>
        <begin position="126"/>
        <end position="137"/>
    </location>
</feature>
<keyword evidence="6" id="KW-1185">Reference proteome</keyword>
<evidence type="ECO:0000259" key="4">
    <source>
        <dbReference type="PROSITE" id="PS50102"/>
    </source>
</evidence>
<organism evidence="5 6">
    <name type="scientific">Parathielavia hyrcaniae</name>
    <dbReference type="NCBI Taxonomy" id="113614"/>
    <lineage>
        <taxon>Eukaryota</taxon>
        <taxon>Fungi</taxon>
        <taxon>Dikarya</taxon>
        <taxon>Ascomycota</taxon>
        <taxon>Pezizomycotina</taxon>
        <taxon>Sordariomycetes</taxon>
        <taxon>Sordariomycetidae</taxon>
        <taxon>Sordariales</taxon>
        <taxon>Chaetomiaceae</taxon>
        <taxon>Parathielavia</taxon>
    </lineage>
</organism>
<evidence type="ECO:0000313" key="5">
    <source>
        <dbReference type="EMBL" id="KAK4102145.1"/>
    </source>
</evidence>
<dbReference type="Gene3D" id="3.30.70.330">
    <property type="match status" value="1"/>
</dbReference>
<dbReference type="AlphaFoldDB" id="A0AAN6T1Y8"/>
<feature type="compositionally biased region" description="Acidic residues" evidence="3">
    <location>
        <begin position="149"/>
        <end position="164"/>
    </location>
</feature>
<dbReference type="SUPFAM" id="SSF54928">
    <property type="entry name" value="RNA-binding domain, RBD"/>
    <property type="match status" value="1"/>
</dbReference>
<reference evidence="5" key="2">
    <citation type="submission" date="2023-05" db="EMBL/GenBank/DDBJ databases">
        <authorList>
            <consortium name="Lawrence Berkeley National Laboratory"/>
            <person name="Steindorff A."/>
            <person name="Hensen N."/>
            <person name="Bonometti L."/>
            <person name="Westerberg I."/>
            <person name="Brannstrom I.O."/>
            <person name="Guillou S."/>
            <person name="Cros-Aarteil S."/>
            <person name="Calhoun S."/>
            <person name="Haridas S."/>
            <person name="Kuo A."/>
            <person name="Mondo S."/>
            <person name="Pangilinan J."/>
            <person name="Riley R."/>
            <person name="Labutti K."/>
            <person name="Andreopoulos B."/>
            <person name="Lipzen A."/>
            <person name="Chen C."/>
            <person name="Yanf M."/>
            <person name="Daum C."/>
            <person name="Ng V."/>
            <person name="Clum A."/>
            <person name="Ohm R."/>
            <person name="Martin F."/>
            <person name="Silar P."/>
            <person name="Natvig D."/>
            <person name="Lalanne C."/>
            <person name="Gautier V."/>
            <person name="Ament-Velasquez S.L."/>
            <person name="Kruys A."/>
            <person name="Hutchinson M.I."/>
            <person name="Powell A.J."/>
            <person name="Barry K."/>
            <person name="Miller A.N."/>
            <person name="Grigoriev I.V."/>
            <person name="Debuchy R."/>
            <person name="Gladieux P."/>
            <person name="Thoren M.H."/>
            <person name="Johannesson H."/>
        </authorList>
    </citation>
    <scope>NUCLEOTIDE SEQUENCE</scope>
    <source>
        <strain evidence="5">CBS 757.83</strain>
    </source>
</reference>
<gene>
    <name evidence="5" type="ORF">N658DRAFT_353317</name>
</gene>
<comment type="caution">
    <text evidence="5">The sequence shown here is derived from an EMBL/GenBank/DDBJ whole genome shotgun (WGS) entry which is preliminary data.</text>
</comment>
<feature type="domain" description="RRM" evidence="4">
    <location>
        <begin position="174"/>
        <end position="258"/>
    </location>
</feature>
<dbReference type="PANTHER" id="PTHR23236:SF51">
    <property type="entry name" value="NUCLEOLAR PROTEIN 6"/>
    <property type="match status" value="1"/>
</dbReference>
<dbReference type="EMBL" id="MU863632">
    <property type="protein sequence ID" value="KAK4102145.1"/>
    <property type="molecule type" value="Genomic_DNA"/>
</dbReference>
<dbReference type="PROSITE" id="PS50102">
    <property type="entry name" value="RRM"/>
    <property type="match status" value="1"/>
</dbReference>
<evidence type="ECO:0000256" key="1">
    <source>
        <dbReference type="ARBA" id="ARBA00022884"/>
    </source>
</evidence>
<sequence length="328" mass="36826">MAESSKKRERTEEDVADNHNSKPALKKSKLDTTGKAEVTKKSSKLKEAKPEPAATEETSKPKKDKKEKKEKKDKKDKKERKEKKRKSKDSETVAEPDKPAPAAPSDPVTQTEEPTIGDATTTDNKSKKKNKKTKEKKTKSTEPTLAKEEEQEQEGEAEAAEDQENTNSGKPARFICFVGNLPYTATADSVRAHFSTLQPTSVRLLTQRDDPRKSRGIAFVEFGRYDHMKTCLKKFHHTEFDDGGKSPARRINVELTAGGGGKTAARQDKIKQKNAKLNEERANRMQREEEEAKLKKEGKTAEGGQAQEQRDEDAIHPSRRARVPYGRN</sequence>
<dbReference type="Pfam" id="PF00076">
    <property type="entry name" value="RRM_1"/>
    <property type="match status" value="1"/>
</dbReference>
<dbReference type="CDD" id="cd12400">
    <property type="entry name" value="RRM_Nop6"/>
    <property type="match status" value="1"/>
</dbReference>
<feature type="region of interest" description="Disordered" evidence="3">
    <location>
        <begin position="258"/>
        <end position="328"/>
    </location>
</feature>
<feature type="region of interest" description="Disordered" evidence="3">
    <location>
        <begin position="1"/>
        <end position="170"/>
    </location>
</feature>
<dbReference type="SMART" id="SM00360">
    <property type="entry name" value="RRM"/>
    <property type="match status" value="1"/>
</dbReference>
<dbReference type="InterPro" id="IPR035979">
    <property type="entry name" value="RBD_domain_sf"/>
</dbReference>
<feature type="compositionally biased region" description="Basic residues" evidence="3">
    <location>
        <begin position="62"/>
        <end position="87"/>
    </location>
</feature>
<evidence type="ECO:0000313" key="6">
    <source>
        <dbReference type="Proteomes" id="UP001305647"/>
    </source>
</evidence>
<keyword evidence="1 2" id="KW-0694">RNA-binding</keyword>
<feature type="compositionally biased region" description="Basic and acidic residues" evidence="3">
    <location>
        <begin position="28"/>
        <end position="50"/>
    </location>
</feature>
<dbReference type="FunFam" id="3.30.70.330:FF:000376">
    <property type="entry name" value="Putative RNA binding protein"/>
    <property type="match status" value="1"/>
</dbReference>
<dbReference type="Proteomes" id="UP001305647">
    <property type="component" value="Unassembled WGS sequence"/>
</dbReference>
<evidence type="ECO:0000256" key="3">
    <source>
        <dbReference type="SAM" id="MobiDB-lite"/>
    </source>
</evidence>
<dbReference type="GO" id="GO:0042274">
    <property type="term" value="P:ribosomal small subunit biogenesis"/>
    <property type="evidence" value="ECO:0007669"/>
    <property type="project" value="TreeGrafter"/>
</dbReference>
<dbReference type="InterPro" id="IPR012677">
    <property type="entry name" value="Nucleotide-bd_a/b_plait_sf"/>
</dbReference>
<dbReference type="GO" id="GO:0019843">
    <property type="term" value="F:rRNA binding"/>
    <property type="evidence" value="ECO:0007669"/>
    <property type="project" value="TreeGrafter"/>
</dbReference>
<proteinExistence type="predicted"/>
<dbReference type="GO" id="GO:0005730">
    <property type="term" value="C:nucleolus"/>
    <property type="evidence" value="ECO:0007669"/>
    <property type="project" value="TreeGrafter"/>
</dbReference>
<name>A0AAN6T1Y8_9PEZI</name>
<dbReference type="InterPro" id="IPR000504">
    <property type="entry name" value="RRM_dom"/>
</dbReference>
<evidence type="ECO:0000256" key="2">
    <source>
        <dbReference type="PROSITE-ProRule" id="PRU00176"/>
    </source>
</evidence>
<accession>A0AAN6T1Y8</accession>
<reference evidence="5" key="1">
    <citation type="journal article" date="2023" name="Mol. Phylogenet. Evol.">
        <title>Genome-scale phylogeny and comparative genomics of the fungal order Sordariales.</title>
        <authorList>
            <person name="Hensen N."/>
            <person name="Bonometti L."/>
            <person name="Westerberg I."/>
            <person name="Brannstrom I.O."/>
            <person name="Guillou S."/>
            <person name="Cros-Aarteil S."/>
            <person name="Calhoun S."/>
            <person name="Haridas S."/>
            <person name="Kuo A."/>
            <person name="Mondo S."/>
            <person name="Pangilinan J."/>
            <person name="Riley R."/>
            <person name="LaButti K."/>
            <person name="Andreopoulos B."/>
            <person name="Lipzen A."/>
            <person name="Chen C."/>
            <person name="Yan M."/>
            <person name="Daum C."/>
            <person name="Ng V."/>
            <person name="Clum A."/>
            <person name="Steindorff A."/>
            <person name="Ohm R.A."/>
            <person name="Martin F."/>
            <person name="Silar P."/>
            <person name="Natvig D.O."/>
            <person name="Lalanne C."/>
            <person name="Gautier V."/>
            <person name="Ament-Velasquez S.L."/>
            <person name="Kruys A."/>
            <person name="Hutchinson M.I."/>
            <person name="Powell A.J."/>
            <person name="Barry K."/>
            <person name="Miller A.N."/>
            <person name="Grigoriev I.V."/>
            <person name="Debuchy R."/>
            <person name="Gladieux P."/>
            <person name="Hiltunen Thoren M."/>
            <person name="Johannesson H."/>
        </authorList>
    </citation>
    <scope>NUCLEOTIDE SEQUENCE</scope>
    <source>
        <strain evidence="5">CBS 757.83</strain>
    </source>
</reference>
<protein>
    <recommendedName>
        <fullName evidence="4">RRM domain-containing protein</fullName>
    </recommendedName>
</protein>
<dbReference type="PANTHER" id="PTHR23236">
    <property type="entry name" value="EUKARYOTIC TRANSLATION INITIATION FACTOR 4B/4H"/>
    <property type="match status" value="1"/>
</dbReference>
<feature type="compositionally biased region" description="Basic and acidic residues" evidence="3">
    <location>
        <begin position="265"/>
        <end position="300"/>
    </location>
</feature>